<protein>
    <submittedName>
        <fullName evidence="1">Uncharacterized protein</fullName>
    </submittedName>
</protein>
<sequence length="105" mass="12049">AFKEQRMASRIHVPHLRFTNGGSCHCLLWTELREKIYRGMNETGSALLPRHWHRPPQFHCHCQRGTQDCHLPLATTCVARDCPYIVDQTISALVVVVCVRAPRAF</sequence>
<dbReference type="AlphaFoldDB" id="A0AA38GAE4"/>
<gene>
    <name evidence="1" type="ORF">KI387_020116</name>
</gene>
<keyword evidence="2" id="KW-1185">Reference proteome</keyword>
<feature type="non-terminal residue" evidence="1">
    <location>
        <position position="1"/>
    </location>
</feature>
<dbReference type="Proteomes" id="UP000824469">
    <property type="component" value="Unassembled WGS sequence"/>
</dbReference>
<organism evidence="1 2">
    <name type="scientific">Taxus chinensis</name>
    <name type="common">Chinese yew</name>
    <name type="synonym">Taxus wallichiana var. chinensis</name>
    <dbReference type="NCBI Taxonomy" id="29808"/>
    <lineage>
        <taxon>Eukaryota</taxon>
        <taxon>Viridiplantae</taxon>
        <taxon>Streptophyta</taxon>
        <taxon>Embryophyta</taxon>
        <taxon>Tracheophyta</taxon>
        <taxon>Spermatophyta</taxon>
        <taxon>Pinopsida</taxon>
        <taxon>Pinidae</taxon>
        <taxon>Conifers II</taxon>
        <taxon>Cupressales</taxon>
        <taxon>Taxaceae</taxon>
        <taxon>Taxus</taxon>
    </lineage>
</organism>
<name>A0AA38GAE4_TAXCH</name>
<reference evidence="1 2" key="1">
    <citation type="journal article" date="2021" name="Nat. Plants">
        <title>The Taxus genome provides insights into paclitaxel biosynthesis.</title>
        <authorList>
            <person name="Xiong X."/>
            <person name="Gou J."/>
            <person name="Liao Q."/>
            <person name="Li Y."/>
            <person name="Zhou Q."/>
            <person name="Bi G."/>
            <person name="Li C."/>
            <person name="Du R."/>
            <person name="Wang X."/>
            <person name="Sun T."/>
            <person name="Guo L."/>
            <person name="Liang H."/>
            <person name="Lu P."/>
            <person name="Wu Y."/>
            <person name="Zhang Z."/>
            <person name="Ro D.K."/>
            <person name="Shang Y."/>
            <person name="Huang S."/>
            <person name="Yan J."/>
        </authorList>
    </citation>
    <scope>NUCLEOTIDE SEQUENCE [LARGE SCALE GENOMIC DNA]</scope>
    <source>
        <strain evidence="1">Ta-2019</strain>
    </source>
</reference>
<proteinExistence type="predicted"/>
<accession>A0AA38GAE4</accession>
<evidence type="ECO:0000313" key="1">
    <source>
        <dbReference type="EMBL" id="KAH9318347.1"/>
    </source>
</evidence>
<comment type="caution">
    <text evidence="1">The sequence shown here is derived from an EMBL/GenBank/DDBJ whole genome shotgun (WGS) entry which is preliminary data.</text>
</comment>
<dbReference type="EMBL" id="JAHRHJ020000004">
    <property type="protein sequence ID" value="KAH9318347.1"/>
    <property type="molecule type" value="Genomic_DNA"/>
</dbReference>
<evidence type="ECO:0000313" key="2">
    <source>
        <dbReference type="Proteomes" id="UP000824469"/>
    </source>
</evidence>